<accession>A0A081BCG1</accession>
<dbReference type="AlphaFoldDB" id="A0A081BCG1"/>
<dbReference type="eggNOG" id="COG2845">
    <property type="taxonomic scope" value="Bacteria"/>
</dbReference>
<evidence type="ECO:0000313" key="2">
    <source>
        <dbReference type="EMBL" id="GAK45729.1"/>
    </source>
</evidence>
<reference evidence="2 3" key="1">
    <citation type="submission" date="2014-07" db="EMBL/GenBank/DDBJ databases">
        <title>Tepidicaulis marinum gen. nov., sp. nov., a novel marine bacterium denitrifying nitrate to nitrous oxide strictly under microaerobic conditions.</title>
        <authorList>
            <person name="Takeuchi M."/>
            <person name="Yamagishi T."/>
            <person name="Kamagata Y."/>
            <person name="Oshima K."/>
            <person name="Hattori M."/>
            <person name="Katayama T."/>
            <person name="Hanada S."/>
            <person name="Tamaki H."/>
            <person name="Marumo K."/>
            <person name="Maeda H."/>
            <person name="Nedachi M."/>
            <person name="Iwasaki W."/>
            <person name="Suwa Y."/>
            <person name="Sakata S."/>
        </authorList>
    </citation>
    <scope>NUCLEOTIDE SEQUENCE [LARGE SCALE GENOMIC DNA]</scope>
    <source>
        <strain evidence="2 3">MA2</strain>
    </source>
</reference>
<feature type="region of interest" description="Disordered" evidence="1">
    <location>
        <begin position="296"/>
        <end position="365"/>
    </location>
</feature>
<sequence length="365" mass="39904">MRADSVRVDRAAKIKRAAFALLALGGALFWASATRAEVADYLPLARPAPSDAILSKPIREPGDPGGAGQVLPAPDYSARKKFNVVVLGDSLGDGLWAGLYRVLKGDKRFEVIKRSKVASGFVRSEYYDWNANVERVLDEERVDIAVVMIGTNDRQVIVNGKGERYPLRARGWEKEYRERIRRFTASLQARGAYIYWVGIPVMRSARFGGDMQYFNSIYREETARAGVPFVPTWKALAGADGAYTAYGPDLRGREKLLRADDGIHFTLAGYQVLASIVADAIKTDIDKGYVRLDAPAGKSPQSAALAETEGGVPAEPQTLAQGHEEDASIDGAHGAESEVQSARAAPIEVPELRPGRADDWSWPLR</sequence>
<comment type="caution">
    <text evidence="2">The sequence shown here is derived from an EMBL/GenBank/DDBJ whole genome shotgun (WGS) entry which is preliminary data.</text>
</comment>
<proteinExistence type="predicted"/>
<dbReference type="STRING" id="1333998.M2A_2228"/>
<dbReference type="Pfam" id="PF04311">
    <property type="entry name" value="DUF459"/>
    <property type="match status" value="1"/>
</dbReference>
<keyword evidence="3" id="KW-1185">Reference proteome</keyword>
<dbReference type="Gene3D" id="3.40.50.1110">
    <property type="entry name" value="SGNH hydrolase"/>
    <property type="match status" value="1"/>
</dbReference>
<evidence type="ECO:0000313" key="3">
    <source>
        <dbReference type="Proteomes" id="UP000028702"/>
    </source>
</evidence>
<name>A0A081BCG1_9HYPH</name>
<dbReference type="PANTHER" id="PTHR30383">
    <property type="entry name" value="THIOESTERASE 1/PROTEASE 1/LYSOPHOSPHOLIPASE L1"/>
    <property type="match status" value="1"/>
</dbReference>
<dbReference type="PANTHER" id="PTHR30383:SF24">
    <property type="entry name" value="THIOESTERASE 1_PROTEASE 1_LYSOPHOSPHOLIPASE L1"/>
    <property type="match status" value="1"/>
</dbReference>
<dbReference type="InterPro" id="IPR036514">
    <property type="entry name" value="SGNH_hydro_sf"/>
</dbReference>
<dbReference type="InterPro" id="IPR007407">
    <property type="entry name" value="DUF459"/>
</dbReference>
<dbReference type="Proteomes" id="UP000028702">
    <property type="component" value="Unassembled WGS sequence"/>
</dbReference>
<evidence type="ECO:0000256" key="1">
    <source>
        <dbReference type="SAM" id="MobiDB-lite"/>
    </source>
</evidence>
<protein>
    <submittedName>
        <fullName evidence="2">Conserved protein</fullName>
    </submittedName>
</protein>
<organism evidence="2 3">
    <name type="scientific">Tepidicaulis marinus</name>
    <dbReference type="NCBI Taxonomy" id="1333998"/>
    <lineage>
        <taxon>Bacteria</taxon>
        <taxon>Pseudomonadati</taxon>
        <taxon>Pseudomonadota</taxon>
        <taxon>Alphaproteobacteria</taxon>
        <taxon>Hyphomicrobiales</taxon>
        <taxon>Parvibaculaceae</taxon>
        <taxon>Tepidicaulis</taxon>
    </lineage>
</organism>
<dbReference type="EMBL" id="BBIO01000011">
    <property type="protein sequence ID" value="GAK45729.1"/>
    <property type="molecule type" value="Genomic_DNA"/>
</dbReference>
<dbReference type="CDD" id="cd01829">
    <property type="entry name" value="SGNH_hydrolase_peri2"/>
    <property type="match status" value="1"/>
</dbReference>
<dbReference type="SUPFAM" id="SSF52266">
    <property type="entry name" value="SGNH hydrolase"/>
    <property type="match status" value="1"/>
</dbReference>
<gene>
    <name evidence="2" type="ORF">M2A_2228</name>
</gene>
<dbReference type="InterPro" id="IPR051532">
    <property type="entry name" value="Ester_Hydrolysis_Enzymes"/>
</dbReference>
<feature type="compositionally biased region" description="Basic and acidic residues" evidence="1">
    <location>
        <begin position="350"/>
        <end position="359"/>
    </location>
</feature>
<dbReference type="GO" id="GO:0004622">
    <property type="term" value="F:phosphatidylcholine lysophospholipase activity"/>
    <property type="evidence" value="ECO:0007669"/>
    <property type="project" value="TreeGrafter"/>
</dbReference>